<dbReference type="GO" id="GO:0097347">
    <property type="term" value="C:TAM protein secretion complex"/>
    <property type="evidence" value="ECO:0007669"/>
    <property type="project" value="TreeGrafter"/>
</dbReference>
<dbReference type="InterPro" id="IPR007452">
    <property type="entry name" value="TamB_C"/>
</dbReference>
<keyword evidence="7" id="KW-1185">Reference proteome</keyword>
<reference evidence="6 7" key="1">
    <citation type="submission" date="2018-05" db="EMBL/GenBank/DDBJ databases">
        <title>Leucothrix arctica sp. nov., isolated from Arctic seawater.</title>
        <authorList>
            <person name="Choi A."/>
            <person name="Baek K."/>
        </authorList>
    </citation>
    <scope>NUCLEOTIDE SEQUENCE [LARGE SCALE GENOMIC DNA]</scope>
    <source>
        <strain evidence="6 7">JCM 18388</strain>
    </source>
</reference>
<proteinExistence type="predicted"/>
<accession>A0A317CRN7</accession>
<keyword evidence="4" id="KW-0472">Membrane</keyword>
<evidence type="ECO:0000256" key="4">
    <source>
        <dbReference type="ARBA" id="ARBA00023136"/>
    </source>
</evidence>
<sequence length="1847" mass="197769">MGPLLGAWAANTFVKELTIEGVSGSLLSRIDVDKVEWRSGDVTTLNKISLEPGRPDFSTNLLPIEALSVESLIIDLAATDNPRKRGELVDIGDFGTSPVNLLIESGKLAQFIVKEQDENLFQLDDVVLDGTAVTDDKLLLKDVSADMQMEPNAISLTISEATMDMLAPHEINLKASFDWQHPDIGDIKGALVADGLLQSYVLNADGDILHSELGTQSFGLEAKGDFDFLDIEVLTLGGDSGSLKADGEIAWVPNLSVDLDLIASNLKTAQFVPEWPADLTGELSLKASEQNGKLRGGLDIESLNGTLRGYPLTGSGQVSMLNDELIFDQLEFKSSNNVLKVDGRGSEPFDLNWDIRGNDLSSIAPGLAGRVSARGALTGTMDLPIINGKLDTTRLSFQGNKLNAGNLEIKTVDGQFQVDGRLQGLTVNGERVRNATLSGKGDVDKHSLSITADHTQAKVSAAVDGEWDGQRWSGTLQDVNINDRTFGQWALKQPANVTVSTAGVVADELCLVGADGSACSALNYTQQDGFSTQGQLVNAPLQVLNPLIPAGITVNGRVGGDYAVTLNPDLKGRAELNFSAGEVNVSQDGKTQRIAYTGGVLKADVNGNDIKAETRFNLVGDGLINAKADLQLSPDDGKHQIDAEGEFKSIPLALGQKFLPPEIGLSGLASGSFSAKQIGDDRSGKLLLNSRNMDFVYSDQTAGPQRYQFNQVNVDATLQGDQLQADTQLSLVTGGSLDARATVDLSQPDIMKSVVAEGEVKSMPLALARPYLPSEFDMGGLVSGEFNIRQDAGVPVGQVDLVASNGFFDYKPEGERAQQYAYNAAKIQANIRGDDIDGNVDLDLKNGGRLNASATVDLSNPDLTKSIAAEGKLEAVPLAMVRPYLPKEFDLDGTVSGNFKVQQEGGQPVGEVDLLASNGFFKYQPSGEQAQQYAYNSAKIQGSIRGDNIDGNVDFDLKDGGRFNGRATVDLSNPDMMKAVNAEGKIESMPLALLRPYLPKEIDVDGLISGEYSVSQQAGEPVGRVNLISNGGRFSYKEEGAAEQRYQYRTAQVQATVQGDKLLADVGLELSDGGILNTKSSADISSFDKDPIFTAQGTVRDMPMALAKAYLPEGLVLNGRINGEYDVEQNGKLKGKVKLTLPASSLSYDDGTNPAQSYRYRSAEVIADIDGDKVATDIKFALMDGGSFSTKGRLDLSQANNLFAFEGEGSFDAFPLSLAQPYLPVPMTFKGVAQGSYQLSQTGGQQGKLQLTLPASSFTIDTGDGETQTFEYETSQLNATVNGKSIVADTRIALKDGGVIDGNANIVLGASAASHRINVEGKLVSVPLALLEPYVSEDFAFPGQVNGTYKLSQNGGKLAGNVNLSLPNSYFVIETASGDKKAFAYEQGILNTTIDGDRINVDSNLTFKGKGDMSARAQIVLRENGEPSINGVAEVDIPNIYWAQPYVPYSRGLRGKVVGKVSFAGIVSKPRVTGQISMSDGYLRLPQVGTELSDINLSIQANQANQATIVGSINSGGGVIKANGSLSINDVKNWTAKLSLTGDNIKFVDTHEATAYMSPNLQIDANPQAVVIRGTIDIPTADINLKDLPEFSIDESEDVIVIGERAPGESITAVRLQPNIQVRLGNNVRFKGFGFRTRLVGGVRVTNSRNTIVTNGSMYILEGRYEAYGQDLKIDNGRLVFNGPPKNVGVDVRAIREVDSGEVGIHLTGTMQKLKSSIFSDPVMQETEALSYLITGQSLTSATGRETALLMQAVRGLGIDGSEGLISRLGKSLGLDDLSIVTQEDFRESELQLGKKLGSKLYVRYLVGLFDSAHRIAVDYKINKYLNIEAQVGEEQSLDLIYEYEKD</sequence>
<name>A0A317CRN7_9GAMM</name>
<feature type="domain" description="Translocation and assembly module TamB C-terminal" evidence="5">
    <location>
        <begin position="1515"/>
        <end position="1845"/>
    </location>
</feature>
<organism evidence="6 7">
    <name type="scientific">Leucothrix pacifica</name>
    <dbReference type="NCBI Taxonomy" id="1247513"/>
    <lineage>
        <taxon>Bacteria</taxon>
        <taxon>Pseudomonadati</taxon>
        <taxon>Pseudomonadota</taxon>
        <taxon>Gammaproteobacteria</taxon>
        <taxon>Thiotrichales</taxon>
        <taxon>Thiotrichaceae</taxon>
        <taxon>Leucothrix</taxon>
    </lineage>
</organism>
<protein>
    <recommendedName>
        <fullName evidence="5">Translocation and assembly module TamB C-terminal domain-containing protein</fullName>
    </recommendedName>
</protein>
<dbReference type="EMBL" id="QGKM01000005">
    <property type="protein sequence ID" value="PWR00204.1"/>
    <property type="molecule type" value="Genomic_DNA"/>
</dbReference>
<comment type="subcellular location">
    <subcellularLocation>
        <location evidence="1">Membrane</location>
        <topology evidence="1">Single-pass membrane protein</topology>
    </subcellularLocation>
</comment>
<evidence type="ECO:0000256" key="2">
    <source>
        <dbReference type="ARBA" id="ARBA00022692"/>
    </source>
</evidence>
<comment type="caution">
    <text evidence="6">The sequence shown here is derived from an EMBL/GenBank/DDBJ whole genome shotgun (WGS) entry which is preliminary data.</text>
</comment>
<dbReference type="GO" id="GO:0009306">
    <property type="term" value="P:protein secretion"/>
    <property type="evidence" value="ECO:0007669"/>
    <property type="project" value="InterPro"/>
</dbReference>
<dbReference type="GO" id="GO:0005886">
    <property type="term" value="C:plasma membrane"/>
    <property type="evidence" value="ECO:0007669"/>
    <property type="project" value="InterPro"/>
</dbReference>
<gene>
    <name evidence="6" type="ORF">DKW60_03435</name>
</gene>
<keyword evidence="3" id="KW-1133">Transmembrane helix</keyword>
<dbReference type="PANTHER" id="PTHR36985">
    <property type="entry name" value="TRANSLOCATION AND ASSEMBLY MODULE SUBUNIT TAMB"/>
    <property type="match status" value="1"/>
</dbReference>
<evidence type="ECO:0000256" key="3">
    <source>
        <dbReference type="ARBA" id="ARBA00022989"/>
    </source>
</evidence>
<evidence type="ECO:0000259" key="5">
    <source>
        <dbReference type="Pfam" id="PF04357"/>
    </source>
</evidence>
<dbReference type="Pfam" id="PF04357">
    <property type="entry name" value="TamB"/>
    <property type="match status" value="1"/>
</dbReference>
<keyword evidence="2" id="KW-0812">Transmembrane</keyword>
<dbReference type="Proteomes" id="UP000245539">
    <property type="component" value="Unassembled WGS sequence"/>
</dbReference>
<evidence type="ECO:0000313" key="7">
    <source>
        <dbReference type="Proteomes" id="UP000245539"/>
    </source>
</evidence>
<dbReference type="PANTHER" id="PTHR36985:SF1">
    <property type="entry name" value="TRANSLOCATION AND ASSEMBLY MODULE SUBUNIT TAMB"/>
    <property type="match status" value="1"/>
</dbReference>
<evidence type="ECO:0000313" key="6">
    <source>
        <dbReference type="EMBL" id="PWR00204.1"/>
    </source>
</evidence>
<evidence type="ECO:0000256" key="1">
    <source>
        <dbReference type="ARBA" id="ARBA00004167"/>
    </source>
</evidence>